<evidence type="ECO:0000259" key="5">
    <source>
        <dbReference type="SMART" id="SM00363"/>
    </source>
</evidence>
<organism evidence="6 7">
    <name type="scientific">Alienimonas chondri</name>
    <dbReference type="NCBI Taxonomy" id="2681879"/>
    <lineage>
        <taxon>Bacteria</taxon>
        <taxon>Pseudomonadati</taxon>
        <taxon>Planctomycetota</taxon>
        <taxon>Planctomycetia</taxon>
        <taxon>Planctomycetales</taxon>
        <taxon>Planctomycetaceae</taxon>
        <taxon>Alienimonas</taxon>
    </lineage>
</organism>
<name>A0ABX1VAC8_9PLAN</name>
<dbReference type="EMBL" id="WTPX01000005">
    <property type="protein sequence ID" value="NNJ24242.1"/>
    <property type="molecule type" value="Genomic_DNA"/>
</dbReference>
<proteinExistence type="inferred from homology"/>
<dbReference type="NCBIfam" id="TIGR00005">
    <property type="entry name" value="rluA_subfam"/>
    <property type="match status" value="1"/>
</dbReference>
<accession>A0ABX1VAC8</accession>
<dbReference type="InterPro" id="IPR006145">
    <property type="entry name" value="PsdUridine_synth_RsuA/RluA"/>
</dbReference>
<dbReference type="PANTHER" id="PTHR21600">
    <property type="entry name" value="MITOCHONDRIAL RNA PSEUDOURIDINE SYNTHASE"/>
    <property type="match status" value="1"/>
</dbReference>
<evidence type="ECO:0000256" key="3">
    <source>
        <dbReference type="PROSITE-ProRule" id="PRU00182"/>
    </source>
</evidence>
<evidence type="ECO:0000256" key="4">
    <source>
        <dbReference type="RuleBase" id="RU362028"/>
    </source>
</evidence>
<keyword evidence="2 4" id="KW-0413">Isomerase</keyword>
<dbReference type="InterPro" id="IPR002942">
    <property type="entry name" value="S4_RNA-bd"/>
</dbReference>
<dbReference type="Gene3D" id="3.10.290.10">
    <property type="entry name" value="RNA-binding S4 domain"/>
    <property type="match status" value="1"/>
</dbReference>
<evidence type="ECO:0000313" key="6">
    <source>
        <dbReference type="EMBL" id="NNJ24242.1"/>
    </source>
</evidence>
<gene>
    <name evidence="6" type="primary">rluD_1</name>
    <name evidence="6" type="ORF">LzC2_02940</name>
</gene>
<evidence type="ECO:0000256" key="1">
    <source>
        <dbReference type="ARBA" id="ARBA00010876"/>
    </source>
</evidence>
<dbReference type="GO" id="GO:0160140">
    <property type="term" value="F:23S rRNA pseudouridine(1911/1915/1917) synthase activity"/>
    <property type="evidence" value="ECO:0007669"/>
    <property type="project" value="UniProtKB-EC"/>
</dbReference>
<dbReference type="InterPro" id="IPR020103">
    <property type="entry name" value="PsdUridine_synth_cat_dom_sf"/>
</dbReference>
<dbReference type="Proteomes" id="UP000609651">
    <property type="component" value="Unassembled WGS sequence"/>
</dbReference>
<dbReference type="Pfam" id="PF01479">
    <property type="entry name" value="S4"/>
    <property type="match status" value="1"/>
</dbReference>
<keyword evidence="3" id="KW-0694">RNA-binding</keyword>
<dbReference type="PROSITE" id="PS50889">
    <property type="entry name" value="S4"/>
    <property type="match status" value="1"/>
</dbReference>
<evidence type="ECO:0000256" key="2">
    <source>
        <dbReference type="ARBA" id="ARBA00023235"/>
    </source>
</evidence>
<dbReference type="CDD" id="cd00165">
    <property type="entry name" value="S4"/>
    <property type="match status" value="1"/>
</dbReference>
<comment type="function">
    <text evidence="4">Responsible for synthesis of pseudouridine from uracil.</text>
</comment>
<dbReference type="Gene3D" id="3.30.2350.10">
    <property type="entry name" value="Pseudouridine synthase"/>
    <property type="match status" value="1"/>
</dbReference>
<dbReference type="InterPro" id="IPR036986">
    <property type="entry name" value="S4_RNA-bd_sf"/>
</dbReference>
<dbReference type="SUPFAM" id="SSF55120">
    <property type="entry name" value="Pseudouridine synthase"/>
    <property type="match status" value="1"/>
</dbReference>
<dbReference type="SUPFAM" id="SSF55174">
    <property type="entry name" value="Alpha-L RNA-binding motif"/>
    <property type="match status" value="1"/>
</dbReference>
<comment type="similarity">
    <text evidence="1 4">Belongs to the pseudouridine synthase RluA family.</text>
</comment>
<protein>
    <recommendedName>
        <fullName evidence="4">Pseudouridine synthase</fullName>
        <ecNumber evidence="4">5.4.99.-</ecNumber>
    </recommendedName>
</protein>
<dbReference type="CDD" id="cd02869">
    <property type="entry name" value="PseudoU_synth_RluA_like"/>
    <property type="match status" value="1"/>
</dbReference>
<dbReference type="EC" id="5.4.99.-" evidence="4"/>
<evidence type="ECO:0000313" key="7">
    <source>
        <dbReference type="Proteomes" id="UP000609651"/>
    </source>
</evidence>
<dbReference type="PANTHER" id="PTHR21600:SF44">
    <property type="entry name" value="RIBOSOMAL LARGE SUBUNIT PSEUDOURIDINE SYNTHASE D"/>
    <property type="match status" value="1"/>
</dbReference>
<dbReference type="InterPro" id="IPR006225">
    <property type="entry name" value="PsdUridine_synth_RluC/D"/>
</dbReference>
<feature type="domain" description="RNA-binding S4" evidence="5">
    <location>
        <begin position="18"/>
        <end position="82"/>
    </location>
</feature>
<sequence>MSDAERRSLVVGPDQVGERADVALAGLFPEHSRSALQKAVKAGAVTLNDAPVKSGHRLKEGDVLSGTAPEAAAPTVPPEDLPLNVLHEDERLIVVNKAAGMIVHPGRGNPTGTLAAALQHRFDTLSDAGGEHRPGIVHRLDRDTSGVLVVAKDNRAHADLSAQFAARTVKKEYAAIARGIPGFDSDWIETHVRTDPKMRERMQVCEAGGNARSARTFYEVVERFPPKDGRGTGYTLFRLFPHTGRTHQLRVHLRYLGHPIVADNMYAGGKVLTDAEARGATEPGGRGLIRRQALHARRLEFDHPESGERVAFEAPLPTDMSRVLDALRDAR</sequence>
<comment type="caution">
    <text evidence="6">The sequence shown here is derived from an EMBL/GenBank/DDBJ whole genome shotgun (WGS) entry which is preliminary data.</text>
</comment>
<dbReference type="InterPro" id="IPR050188">
    <property type="entry name" value="RluA_PseudoU_synthase"/>
</dbReference>
<dbReference type="Pfam" id="PF00849">
    <property type="entry name" value="PseudoU_synth_2"/>
    <property type="match status" value="1"/>
</dbReference>
<dbReference type="RefSeq" id="WP_206678523.1">
    <property type="nucleotide sequence ID" value="NZ_WTPX01000005.1"/>
</dbReference>
<dbReference type="SMART" id="SM00363">
    <property type="entry name" value="S4"/>
    <property type="match status" value="1"/>
</dbReference>
<dbReference type="InterPro" id="IPR006224">
    <property type="entry name" value="PsdUridine_synth_RluA-like_CS"/>
</dbReference>
<dbReference type="PROSITE" id="PS01129">
    <property type="entry name" value="PSI_RLU"/>
    <property type="match status" value="1"/>
</dbReference>
<keyword evidence="7" id="KW-1185">Reference proteome</keyword>
<comment type="catalytic activity">
    <reaction evidence="4">
        <text>a uridine in RNA = a pseudouridine in RNA</text>
        <dbReference type="Rhea" id="RHEA:48348"/>
        <dbReference type="Rhea" id="RHEA-COMP:12068"/>
        <dbReference type="Rhea" id="RHEA-COMP:12069"/>
        <dbReference type="ChEBI" id="CHEBI:65314"/>
        <dbReference type="ChEBI" id="CHEBI:65315"/>
    </reaction>
</comment>
<reference evidence="6 7" key="1">
    <citation type="journal article" date="2020" name="Syst. Appl. Microbiol.">
        <title>Alienimonas chondri sp. nov., a novel planctomycete isolated from the biofilm of the red alga Chondrus crispus.</title>
        <authorList>
            <person name="Vitorino I."/>
            <person name="Albuquerque L."/>
            <person name="Wiegand S."/>
            <person name="Kallscheuer N."/>
            <person name="da Costa M.S."/>
            <person name="Lobo-da-Cunha A."/>
            <person name="Jogler C."/>
            <person name="Lage O.M."/>
        </authorList>
    </citation>
    <scope>NUCLEOTIDE SEQUENCE [LARGE SCALE GENOMIC DNA]</scope>
    <source>
        <strain evidence="6 7">LzC2</strain>
    </source>
</reference>